<name>A0A7C5UTK6_9CREN</name>
<evidence type="ECO:0000313" key="1">
    <source>
        <dbReference type="EMBL" id="HHR95448.1"/>
    </source>
</evidence>
<protein>
    <submittedName>
        <fullName evidence="1">Uncharacterized protein</fullName>
    </submittedName>
</protein>
<dbReference type="EMBL" id="DRUB01000025">
    <property type="protein sequence ID" value="HHR95448.1"/>
    <property type="molecule type" value="Genomic_DNA"/>
</dbReference>
<organism evidence="1">
    <name type="scientific">Ignisphaera aggregans</name>
    <dbReference type="NCBI Taxonomy" id="334771"/>
    <lineage>
        <taxon>Archaea</taxon>
        <taxon>Thermoproteota</taxon>
        <taxon>Thermoprotei</taxon>
        <taxon>Desulfurococcales</taxon>
        <taxon>Desulfurococcaceae</taxon>
        <taxon>Ignisphaera</taxon>
    </lineage>
</organism>
<dbReference type="AlphaFoldDB" id="A0A7C5UTK6"/>
<reference evidence="1" key="1">
    <citation type="journal article" date="2020" name="mSystems">
        <title>Genome- and Community-Level Interaction Insights into Carbon Utilization and Element Cycling Functions of Hydrothermarchaeota in Hydrothermal Sediment.</title>
        <authorList>
            <person name="Zhou Z."/>
            <person name="Liu Y."/>
            <person name="Xu W."/>
            <person name="Pan J."/>
            <person name="Luo Z.H."/>
            <person name="Li M."/>
        </authorList>
    </citation>
    <scope>NUCLEOTIDE SEQUENCE [LARGE SCALE GENOMIC DNA]</scope>
    <source>
        <strain evidence="1">SpSt-1</strain>
    </source>
</reference>
<comment type="caution">
    <text evidence="1">The sequence shown here is derived from an EMBL/GenBank/DDBJ whole genome shotgun (WGS) entry which is preliminary data.</text>
</comment>
<proteinExistence type="predicted"/>
<gene>
    <name evidence="1" type="ORF">ENL47_01120</name>
</gene>
<sequence length="121" mass="13991">MLSDKLEQQALEVGILKASAKDLYSRRVVNCTIRSNYTCGGKKVIEARKGIVILRSYVNGDNIEVKTNDYGPQCLKDLEEIYKAMYEEDLKPEVIEVISPYIYVREKRERKAKRFLEELGI</sequence>
<accession>A0A7C5UTK6</accession>